<evidence type="ECO:0000313" key="1">
    <source>
        <dbReference type="EMBL" id="EDM79737.1"/>
    </source>
</evidence>
<dbReference type="EMBL" id="ABCS01000017">
    <property type="protein sequence ID" value="EDM79737.1"/>
    <property type="molecule type" value="Genomic_DNA"/>
</dbReference>
<gene>
    <name evidence="1" type="ORF">PPSIR1_16785</name>
</gene>
<evidence type="ECO:0008006" key="3">
    <source>
        <dbReference type="Google" id="ProtNLM"/>
    </source>
</evidence>
<keyword evidence="2" id="KW-1185">Reference proteome</keyword>
<name>A6G3B2_9BACT</name>
<protein>
    <recommendedName>
        <fullName evidence="3">STAS/SEC14 domain-containing protein</fullName>
    </recommendedName>
</protein>
<organism evidence="1 2">
    <name type="scientific">Plesiocystis pacifica SIR-1</name>
    <dbReference type="NCBI Taxonomy" id="391625"/>
    <lineage>
        <taxon>Bacteria</taxon>
        <taxon>Pseudomonadati</taxon>
        <taxon>Myxococcota</taxon>
        <taxon>Polyangia</taxon>
        <taxon>Nannocystales</taxon>
        <taxon>Nannocystaceae</taxon>
        <taxon>Plesiocystis</taxon>
    </lineage>
</organism>
<dbReference type="STRING" id="391625.PPSIR1_16785"/>
<dbReference type="AlphaFoldDB" id="A6G3B2"/>
<accession>A6G3B2</accession>
<dbReference type="Proteomes" id="UP000005801">
    <property type="component" value="Unassembled WGS sequence"/>
</dbReference>
<comment type="caution">
    <text evidence="1">The sequence shown here is derived from an EMBL/GenBank/DDBJ whole genome shotgun (WGS) entry which is preliminary data.</text>
</comment>
<sequence length="156" mass="17455">MRGEQSGTVVLDWCAPLLLIEWHGLVADMPTLTEYFDALEDTFDALDAAGERCLVLTYSDGEGRPPAHVRRYISERMKASYAQVERIRIAQAMVVLKPGVRTFMKVLGFVDARMRQPMLATMEEGRQWVRETLTAEGLPIPSSLDRPYEPPGAVGT</sequence>
<proteinExistence type="predicted"/>
<evidence type="ECO:0000313" key="2">
    <source>
        <dbReference type="Proteomes" id="UP000005801"/>
    </source>
</evidence>
<reference evidence="1 2" key="1">
    <citation type="submission" date="2007-06" db="EMBL/GenBank/DDBJ databases">
        <authorList>
            <person name="Shimkets L."/>
            <person name="Ferriera S."/>
            <person name="Johnson J."/>
            <person name="Kravitz S."/>
            <person name="Beeson K."/>
            <person name="Sutton G."/>
            <person name="Rogers Y.-H."/>
            <person name="Friedman R."/>
            <person name="Frazier M."/>
            <person name="Venter J.C."/>
        </authorList>
    </citation>
    <scope>NUCLEOTIDE SEQUENCE [LARGE SCALE GENOMIC DNA]</scope>
    <source>
        <strain evidence="1 2">SIR-1</strain>
    </source>
</reference>